<comment type="caution">
    <text evidence="1">The sequence shown here is derived from an EMBL/GenBank/DDBJ whole genome shotgun (WGS) entry which is preliminary data.</text>
</comment>
<reference evidence="1 2" key="3">
    <citation type="journal article" date="2022" name="Microbiol. Spectr.">
        <title>Folding features and dynamics of 3D genome architecture in plant fungal pathogens.</title>
        <authorList>
            <person name="Xia C."/>
        </authorList>
    </citation>
    <scope>NUCLEOTIDE SEQUENCE [LARGE SCALE GENOMIC DNA]</scope>
    <source>
        <strain evidence="1 2">93-210</strain>
    </source>
</reference>
<name>A0ACC0DPP8_9BASI</name>
<accession>A0ACC0DPP8</accession>
<dbReference type="Proteomes" id="UP001060170">
    <property type="component" value="Chromosome 18"/>
</dbReference>
<gene>
    <name evidence="1" type="ORF">MJO28_016570</name>
</gene>
<feature type="non-terminal residue" evidence="1">
    <location>
        <position position="1"/>
    </location>
</feature>
<protein>
    <submittedName>
        <fullName evidence="1">Uncharacterized protein</fullName>
    </submittedName>
</protein>
<reference evidence="2" key="1">
    <citation type="journal article" date="2018" name="BMC Genomics">
        <title>Genomic insights into host adaptation between the wheat stripe rust pathogen (Puccinia striiformis f. sp. tritici) and the barley stripe rust pathogen (Puccinia striiformis f. sp. hordei).</title>
        <authorList>
            <person name="Xia C."/>
            <person name="Wang M."/>
            <person name="Yin C."/>
            <person name="Cornejo O.E."/>
            <person name="Hulbert S.H."/>
            <person name="Chen X."/>
        </authorList>
    </citation>
    <scope>NUCLEOTIDE SEQUENCE [LARGE SCALE GENOMIC DNA]</scope>
    <source>
        <strain evidence="2">93-210</strain>
    </source>
</reference>
<evidence type="ECO:0000313" key="1">
    <source>
        <dbReference type="EMBL" id="KAI7935699.1"/>
    </source>
</evidence>
<proteinExistence type="predicted"/>
<dbReference type="EMBL" id="CM045882">
    <property type="protein sequence ID" value="KAI7935699.1"/>
    <property type="molecule type" value="Genomic_DNA"/>
</dbReference>
<organism evidence="1 2">
    <name type="scientific">Puccinia striiformis f. sp. tritici</name>
    <dbReference type="NCBI Taxonomy" id="168172"/>
    <lineage>
        <taxon>Eukaryota</taxon>
        <taxon>Fungi</taxon>
        <taxon>Dikarya</taxon>
        <taxon>Basidiomycota</taxon>
        <taxon>Pucciniomycotina</taxon>
        <taxon>Pucciniomycetes</taxon>
        <taxon>Pucciniales</taxon>
        <taxon>Pucciniaceae</taxon>
        <taxon>Puccinia</taxon>
    </lineage>
</organism>
<evidence type="ECO:0000313" key="2">
    <source>
        <dbReference type="Proteomes" id="UP001060170"/>
    </source>
</evidence>
<sequence length="647" mass="73393">NESVELSTLSFMKRDPEELGTGPGVVDQLTEVANKLPKTSAHKDGADQQSTFISPTSERPDRQTQLFDRQLRLWKSLGQQQIEEAAVKICDCSATSAQIAKNLVLAGVKMIDTFDDKIVRQSDIGHHFFLNQSSLGKNRSKEFSRLLNELPGKSYADYNEELLDANYFEGFDDLHGFWGWQAHICVRLVEDHEEVTSRYCWDFYVPTIMVQTCGLVASIRLQIRELGVIPTESDSSADLRLDCPFPTLSEFVNSFEMEKMDDHEHAHIPAVVIIIHFLEIFKSQHDGCLPKDSTQRDELKEMILAEKRNSDEENFDEAVGMIWKACQPTKVPEHIEELFKDPHCDKMPWHDRGFWLLVSSLREFVNENPNHQLPLSGSLPDMKSDTKNYTKLQSIYREQALEDLETFKECLETVEETIGEHSRTEEENQTDVGHYAEGPEHDLSEEMVESFVKNSAHIRLVRGSESFERPKGLSESLRSINGSKHTTPLLFTFVLSIVLTSSPPKINTTASKGLQFAKECEAGNEDYTVTWYLAFEALSDYRSKNKGEYPGMREGQEEEDFETLSEIVFDYLKGLGWDQSDTSLPEKLEKALKEMIRSAGSELPQISSLVGGMVSQEVLKLITGQFMPLNGICIIDGYRSTTGILEL</sequence>
<reference evidence="2" key="2">
    <citation type="journal article" date="2018" name="Mol. Plant Microbe Interact.">
        <title>Genome sequence resources for the wheat stripe rust pathogen (Puccinia striiformis f. sp. tritici) and the barley stripe rust pathogen (Puccinia striiformis f. sp. hordei).</title>
        <authorList>
            <person name="Xia C."/>
            <person name="Wang M."/>
            <person name="Yin C."/>
            <person name="Cornejo O.E."/>
            <person name="Hulbert S.H."/>
            <person name="Chen X."/>
        </authorList>
    </citation>
    <scope>NUCLEOTIDE SEQUENCE [LARGE SCALE GENOMIC DNA]</scope>
    <source>
        <strain evidence="2">93-210</strain>
    </source>
</reference>
<keyword evidence="2" id="KW-1185">Reference proteome</keyword>